<sequence>MTARSGAPPGRWAEGDGHAARPPRPPNTAGQVPSVSAGRPGTVSAARASPRWPTAAAAAAGSSSTLRPRGAPMESSGGSGGAGSVWSAPPGPAHPHDDSADGGRPGKPFGYWRWRCGGPLYTAAAAPTMWQPR</sequence>
<dbReference type="Proteomes" id="UP000798662">
    <property type="component" value="Chromosome 3"/>
</dbReference>
<proteinExistence type="predicted"/>
<dbReference type="EMBL" id="CM020620">
    <property type="protein sequence ID" value="KAK1867823.1"/>
    <property type="molecule type" value="Genomic_DNA"/>
</dbReference>
<gene>
    <name evidence="1" type="ORF">I4F81_010322</name>
</gene>
<reference evidence="1" key="1">
    <citation type="submission" date="2019-11" db="EMBL/GenBank/DDBJ databases">
        <title>Nori genome reveals adaptations in red seaweeds to the harsh intertidal environment.</title>
        <authorList>
            <person name="Wang D."/>
            <person name="Mao Y."/>
        </authorList>
    </citation>
    <scope>NUCLEOTIDE SEQUENCE</scope>
    <source>
        <tissue evidence="1">Gametophyte</tissue>
    </source>
</reference>
<evidence type="ECO:0000313" key="1">
    <source>
        <dbReference type="EMBL" id="KAK1867823.1"/>
    </source>
</evidence>
<name>A0ACC3CDA6_PYRYE</name>
<comment type="caution">
    <text evidence="1">The sequence shown here is derived from an EMBL/GenBank/DDBJ whole genome shotgun (WGS) entry which is preliminary data.</text>
</comment>
<keyword evidence="2" id="KW-1185">Reference proteome</keyword>
<accession>A0ACC3CDA6</accession>
<evidence type="ECO:0000313" key="2">
    <source>
        <dbReference type="Proteomes" id="UP000798662"/>
    </source>
</evidence>
<protein>
    <submittedName>
        <fullName evidence="1">Uncharacterized protein</fullName>
    </submittedName>
</protein>
<organism evidence="1 2">
    <name type="scientific">Pyropia yezoensis</name>
    <name type="common">Susabi-nori</name>
    <name type="synonym">Porphyra yezoensis</name>
    <dbReference type="NCBI Taxonomy" id="2788"/>
    <lineage>
        <taxon>Eukaryota</taxon>
        <taxon>Rhodophyta</taxon>
        <taxon>Bangiophyceae</taxon>
        <taxon>Bangiales</taxon>
        <taxon>Bangiaceae</taxon>
        <taxon>Pyropia</taxon>
    </lineage>
</organism>